<evidence type="ECO:0000256" key="1">
    <source>
        <dbReference type="SAM" id="MobiDB-lite"/>
    </source>
</evidence>
<organism evidence="2 3">
    <name type="scientific">Erpetoichthys calabaricus</name>
    <name type="common">Rope fish</name>
    <name type="synonym">Calamoichthys calabaricus</name>
    <dbReference type="NCBI Taxonomy" id="27687"/>
    <lineage>
        <taxon>Eukaryota</taxon>
        <taxon>Metazoa</taxon>
        <taxon>Chordata</taxon>
        <taxon>Craniata</taxon>
        <taxon>Vertebrata</taxon>
        <taxon>Euteleostomi</taxon>
        <taxon>Actinopterygii</taxon>
        <taxon>Polypteriformes</taxon>
        <taxon>Polypteridae</taxon>
        <taxon>Erpetoichthys</taxon>
    </lineage>
</organism>
<evidence type="ECO:0000313" key="2">
    <source>
        <dbReference type="Ensembl" id="ENSECRP00000023838.1"/>
    </source>
</evidence>
<evidence type="ECO:0000313" key="3">
    <source>
        <dbReference type="Proteomes" id="UP000694620"/>
    </source>
</evidence>
<dbReference type="GeneTree" id="ENSGT00510000050664"/>
<feature type="region of interest" description="Disordered" evidence="1">
    <location>
        <begin position="54"/>
        <end position="73"/>
    </location>
</feature>
<keyword evidence="3" id="KW-1185">Reference proteome</keyword>
<dbReference type="PANTHER" id="PTHR47326">
    <property type="entry name" value="TRANSPOSABLE ELEMENT TC3 TRANSPOSASE-LIKE PROTEIN"/>
    <property type="match status" value="1"/>
</dbReference>
<name>A0A8C4XDY3_ERPCA</name>
<reference evidence="2" key="1">
    <citation type="submission" date="2021-06" db="EMBL/GenBank/DDBJ databases">
        <authorList>
            <consortium name="Wellcome Sanger Institute Data Sharing"/>
        </authorList>
    </citation>
    <scope>NUCLEOTIDE SEQUENCE [LARGE SCALE GENOMIC DNA]</scope>
</reference>
<dbReference type="Proteomes" id="UP000694620">
    <property type="component" value="Chromosome 10"/>
</dbReference>
<reference evidence="2" key="2">
    <citation type="submission" date="2025-08" db="UniProtKB">
        <authorList>
            <consortium name="Ensembl"/>
        </authorList>
    </citation>
    <scope>IDENTIFICATION</scope>
</reference>
<dbReference type="GO" id="GO:0003676">
    <property type="term" value="F:nucleic acid binding"/>
    <property type="evidence" value="ECO:0007669"/>
    <property type="project" value="InterPro"/>
</dbReference>
<protein>
    <recommendedName>
        <fullName evidence="4">Transposase</fullName>
    </recommendedName>
</protein>
<dbReference type="Gene3D" id="3.30.420.10">
    <property type="entry name" value="Ribonuclease H-like superfamily/Ribonuclease H"/>
    <property type="match status" value="1"/>
</dbReference>
<dbReference type="PANTHER" id="PTHR47326:SF1">
    <property type="entry name" value="HTH PSQ-TYPE DOMAIN-CONTAINING PROTEIN"/>
    <property type="match status" value="1"/>
</dbReference>
<reference evidence="2" key="3">
    <citation type="submission" date="2025-09" db="UniProtKB">
        <authorList>
            <consortium name="Ensembl"/>
        </authorList>
    </citation>
    <scope>IDENTIFICATION</scope>
</reference>
<sequence length="326" mass="38269">MAGRRLSVEQRVRCVCLFLMTGKVSEVQRRMLEEFGPPAVHRNTISQINEMFDRTGSANHPKNPGPSRSVRTDDMKNRLRAELESSPYKSNVLRKLHEMKHMPYHPRLLHALNEDNFDRRIEFSETWLAIFHTSGSVNRHNCVFWCADNPHITIEVEHKSPGVMVWVGVSYDGIDGPYFLEGNVTGDRNLNLLVNDVIPELQNRQNFNRIWWQQDGAPPHFAINVRNFLDQQFPNRRLRCRGPVEWPPRSPDFTPPDFFLWGYLKDKSKVYTTRPRTLDELKQRIRDEIHSIPAEMLQRSMKNLNSRFQECIRTGGRHLKDVIFKK</sequence>
<proteinExistence type="predicted"/>
<dbReference type="InterPro" id="IPR036397">
    <property type="entry name" value="RNaseH_sf"/>
</dbReference>
<evidence type="ECO:0008006" key="4">
    <source>
        <dbReference type="Google" id="ProtNLM"/>
    </source>
</evidence>
<dbReference type="AlphaFoldDB" id="A0A8C4XDY3"/>
<accession>A0A8C4XDY3</accession>
<dbReference type="Ensembl" id="ENSECRT00000024361.1">
    <property type="protein sequence ID" value="ENSECRP00000023838.1"/>
    <property type="gene ID" value="ENSECRG00000016135.1"/>
</dbReference>